<comment type="caution">
    <text evidence="9">The sequence shown here is derived from an EMBL/GenBank/DDBJ whole genome shotgun (WGS) entry which is preliminary data.</text>
</comment>
<keyword evidence="2" id="KW-0812">Transmembrane</keyword>
<keyword evidence="5" id="KW-0472">Membrane</keyword>
<feature type="domain" description="WSC" evidence="8">
    <location>
        <begin position="1"/>
        <end position="102"/>
    </location>
</feature>
<dbReference type="PANTHER" id="PTHR24269">
    <property type="entry name" value="KREMEN PROTEIN"/>
    <property type="match status" value="1"/>
</dbReference>
<dbReference type="PANTHER" id="PTHR24269:SF16">
    <property type="entry name" value="PROTEIN SLG1"/>
    <property type="match status" value="1"/>
</dbReference>
<accession>A0A835WYF2</accession>
<evidence type="ECO:0000313" key="9">
    <source>
        <dbReference type="EMBL" id="KAG2454861.1"/>
    </source>
</evidence>
<keyword evidence="3" id="KW-0732">Signal</keyword>
<dbReference type="InterPro" id="IPR051836">
    <property type="entry name" value="Kremen_rcpt"/>
</dbReference>
<dbReference type="SMART" id="SM00321">
    <property type="entry name" value="WSC"/>
    <property type="match status" value="2"/>
</dbReference>
<dbReference type="GO" id="GO:0005886">
    <property type="term" value="C:plasma membrane"/>
    <property type="evidence" value="ECO:0007669"/>
    <property type="project" value="TreeGrafter"/>
</dbReference>
<feature type="domain" description="WSC" evidence="8">
    <location>
        <begin position="161"/>
        <end position="266"/>
    </location>
</feature>
<gene>
    <name evidence="9" type="ORF">HYH02_000692</name>
</gene>
<reference evidence="9" key="1">
    <citation type="journal article" date="2020" name="bioRxiv">
        <title>Comparative genomics of Chlamydomonas.</title>
        <authorList>
            <person name="Craig R.J."/>
            <person name="Hasan A.R."/>
            <person name="Ness R.W."/>
            <person name="Keightley P.D."/>
        </authorList>
    </citation>
    <scope>NUCLEOTIDE SEQUENCE</scope>
    <source>
        <strain evidence="9">CCAP 11/173</strain>
    </source>
</reference>
<feature type="domain" description="WSC" evidence="8">
    <location>
        <begin position="280"/>
        <end position="384"/>
    </location>
</feature>
<evidence type="ECO:0000256" key="7">
    <source>
        <dbReference type="SAM" id="MobiDB-lite"/>
    </source>
</evidence>
<dbReference type="Pfam" id="PF01822">
    <property type="entry name" value="WSC"/>
    <property type="match status" value="3"/>
</dbReference>
<proteinExistence type="predicted"/>
<evidence type="ECO:0000256" key="6">
    <source>
        <dbReference type="ARBA" id="ARBA00023180"/>
    </source>
</evidence>
<evidence type="ECO:0000256" key="4">
    <source>
        <dbReference type="ARBA" id="ARBA00022989"/>
    </source>
</evidence>
<organism evidence="9 10">
    <name type="scientific">Chlamydomonas schloesseri</name>
    <dbReference type="NCBI Taxonomy" id="2026947"/>
    <lineage>
        <taxon>Eukaryota</taxon>
        <taxon>Viridiplantae</taxon>
        <taxon>Chlorophyta</taxon>
        <taxon>core chlorophytes</taxon>
        <taxon>Chlorophyceae</taxon>
        <taxon>CS clade</taxon>
        <taxon>Chlamydomonadales</taxon>
        <taxon>Chlamydomonadaceae</taxon>
        <taxon>Chlamydomonas</taxon>
    </lineage>
</organism>
<protein>
    <recommendedName>
        <fullName evidence="8">WSC domain-containing protein</fullName>
    </recommendedName>
</protein>
<dbReference type="PROSITE" id="PS51212">
    <property type="entry name" value="WSC"/>
    <property type="match status" value="3"/>
</dbReference>
<name>A0A835WYF2_9CHLO</name>
<feature type="region of interest" description="Disordered" evidence="7">
    <location>
        <begin position="110"/>
        <end position="161"/>
    </location>
</feature>
<feature type="compositionally biased region" description="Pro residues" evidence="7">
    <location>
        <begin position="110"/>
        <end position="158"/>
    </location>
</feature>
<evidence type="ECO:0000256" key="2">
    <source>
        <dbReference type="ARBA" id="ARBA00022692"/>
    </source>
</evidence>
<evidence type="ECO:0000256" key="1">
    <source>
        <dbReference type="ARBA" id="ARBA00004167"/>
    </source>
</evidence>
<keyword evidence="10" id="KW-1185">Reference proteome</keyword>
<dbReference type="InterPro" id="IPR002889">
    <property type="entry name" value="WSC_carb-bd"/>
</dbReference>
<evidence type="ECO:0000313" key="10">
    <source>
        <dbReference type="Proteomes" id="UP000613740"/>
    </source>
</evidence>
<keyword evidence="6" id="KW-0325">Glycoprotein</keyword>
<evidence type="ECO:0000256" key="5">
    <source>
        <dbReference type="ARBA" id="ARBA00023136"/>
    </source>
</evidence>
<dbReference type="EMBL" id="JAEHOD010000001">
    <property type="protein sequence ID" value="KAG2454861.1"/>
    <property type="molecule type" value="Genomic_DNA"/>
</dbReference>
<evidence type="ECO:0000256" key="3">
    <source>
        <dbReference type="ARBA" id="ARBA00022729"/>
    </source>
</evidence>
<keyword evidence="4" id="KW-1133">Transmembrane helix</keyword>
<dbReference type="Proteomes" id="UP000613740">
    <property type="component" value="Unassembled WGS sequence"/>
</dbReference>
<evidence type="ECO:0000259" key="8">
    <source>
        <dbReference type="PROSITE" id="PS51212"/>
    </source>
</evidence>
<sequence>MLTAPAWNPTYLTDTRYLALLGWDGTAMTQEGCRAAAAARYYRYYALENGDQCWAAHDIDAYTGASSGRFYQTVLSQCTQPCTGNPTQNCGASCKALIFDRGFVARPPVPPSPAPLVPSPPLPPNPPSPPPPRPPPPQPWPRPPRPPRPPPPPSPSPPEAAGNALGCFTEPYCPSDWNPLVDQANRKMTLLSWDGSAMTQEACRKAAADNFLRYYALEGSAQCWATNDITPYAGRQVATSDCAMPCPGNSSLPCGGSCKALMFDRGAGVPVLPALNYTGNFTHLGCFQDDPWRAGRALLYGLADTAAWRRAMTPALCAALAATRGYSFFGLQNGAECWAGNDPTRAMLMYGQAANANAACSSACPGNSSLTCGGVGWNAVYSLISPAPTPPPKEPAYWTLDINQVRPDPSQPPVPWVHFSHAISDGVLPAARLAGALGGVYDAGPLSPAFSPAAYGMRMADADIVRDAAARVEAAYVKAGLYSGTNPLLTPEHLVFSASTGAGIYVGEVTHGAVVPGHFMAWALTWDQAAAAATTTTALATDDGGFDGFWLWLSMTAEAHVPPAYRRMMAAASHVWVVRAEDLDYCAAAKYRGVYVCNFGGLPATTRRRQLWDEAVASGAMNYDVTGCGEAIRAGEWSVPDATIRVLEKIWTQGLGRSGANFHVISTASTRGWYRVADLWIQYLAANGVEAVGLNAGQVQPALNRAAGSVPLLGAGWALVNYGYSDANFEDQLRDLLHTQLYWRGVDEVARKSHFFLLWGNAARGKDILNEFGLGDGADPQAYWSDCLDCVEIQWAGSCSSYNGSAALLPHLKAAQELRRPEVAEHLAKFYGPGAAPKALSAEQVMAVMKSSWPDALPGACACDKMCYAPP</sequence>
<dbReference type="OrthoDB" id="2019572at2759"/>
<dbReference type="AlphaFoldDB" id="A0A835WYF2"/>
<comment type="subcellular location">
    <subcellularLocation>
        <location evidence="1">Membrane</location>
        <topology evidence="1">Single-pass membrane protein</topology>
    </subcellularLocation>
</comment>